<protein>
    <recommendedName>
        <fullName evidence="4">DUF1275 domain-containing protein</fullName>
    </recommendedName>
</protein>
<reference evidence="2 3" key="1">
    <citation type="submission" date="2016-01" db="EMBL/GenBank/DDBJ databases">
        <authorList>
            <person name="Oliw E.H."/>
        </authorList>
    </citation>
    <scope>NUCLEOTIDE SEQUENCE [LARGE SCALE GENOMIC DNA]</scope>
    <source>
        <strain evidence="2 3">Zutra 3-1</strain>
    </source>
</reference>
<sequence length="226" mass="23146">MKFPSLPMLLSFNGGYVDTLGFLSLSGLFTAHVTGNFVTLGATAALGLGGALSKLLALPVFCLVVFLSRLVCLKLKDAGHSPIRPMLLVKLGLFTGVAIYAVYHGPFHAEESTVTLLVGMALVSAMAIQNGLHKSHLAKAPPSTLMTGTTTQIMLDLADLLADPKAEEVAAAKARIKKMAGAVITFALGCGVGAAGYMFAPAAAFSLPAIIAVVALFASTAGAEAN</sequence>
<feature type="transmembrane region" description="Helical" evidence="1">
    <location>
        <begin position="20"/>
        <end position="49"/>
    </location>
</feature>
<evidence type="ECO:0008006" key="4">
    <source>
        <dbReference type="Google" id="ProtNLM"/>
    </source>
</evidence>
<dbReference type="Pfam" id="PF06912">
    <property type="entry name" value="DUF1275"/>
    <property type="match status" value="1"/>
</dbReference>
<gene>
    <name evidence="2" type="ORF">AGR7C_pAt0187</name>
</gene>
<organism evidence="2 3">
    <name type="scientific">Agrobacterium deltaense Zutra 3/1</name>
    <dbReference type="NCBI Taxonomy" id="1183427"/>
    <lineage>
        <taxon>Bacteria</taxon>
        <taxon>Pseudomonadati</taxon>
        <taxon>Pseudomonadota</taxon>
        <taxon>Alphaproteobacteria</taxon>
        <taxon>Hyphomicrobiales</taxon>
        <taxon>Rhizobiaceae</taxon>
        <taxon>Rhizobium/Agrobacterium group</taxon>
        <taxon>Agrobacterium</taxon>
    </lineage>
</organism>
<feature type="transmembrane region" description="Helical" evidence="1">
    <location>
        <begin position="205"/>
        <end position="223"/>
    </location>
</feature>
<accession>A0A1S7S3R8</accession>
<evidence type="ECO:0000313" key="3">
    <source>
        <dbReference type="Proteomes" id="UP000191987"/>
    </source>
</evidence>
<keyword evidence="1" id="KW-0472">Membrane</keyword>
<evidence type="ECO:0000313" key="2">
    <source>
        <dbReference type="EMBL" id="CUX62213.1"/>
    </source>
</evidence>
<dbReference type="EMBL" id="FBWG01000049">
    <property type="protein sequence ID" value="CUX62213.1"/>
    <property type="molecule type" value="Genomic_DNA"/>
</dbReference>
<feature type="transmembrane region" description="Helical" evidence="1">
    <location>
        <begin position="179"/>
        <end position="199"/>
    </location>
</feature>
<feature type="transmembrane region" description="Helical" evidence="1">
    <location>
        <begin position="113"/>
        <end position="132"/>
    </location>
</feature>
<proteinExistence type="predicted"/>
<dbReference type="RefSeq" id="WP_080821241.1">
    <property type="nucleotide sequence ID" value="NZ_LT009750.1"/>
</dbReference>
<keyword evidence="1" id="KW-0812">Transmembrane</keyword>
<evidence type="ECO:0000256" key="1">
    <source>
        <dbReference type="SAM" id="Phobius"/>
    </source>
</evidence>
<keyword evidence="1" id="KW-1133">Transmembrane helix</keyword>
<dbReference type="Proteomes" id="UP000191987">
    <property type="component" value="Unassembled WGS sequence"/>
</dbReference>
<dbReference type="InterPro" id="IPR010699">
    <property type="entry name" value="DUF1275"/>
</dbReference>
<dbReference type="PANTHER" id="PTHR37314:SF5">
    <property type="entry name" value="SLR0142 PROTEIN"/>
    <property type="match status" value="1"/>
</dbReference>
<feature type="transmembrane region" description="Helical" evidence="1">
    <location>
        <begin position="55"/>
        <end position="75"/>
    </location>
</feature>
<dbReference type="PANTHER" id="PTHR37314">
    <property type="entry name" value="SLR0142 PROTEIN"/>
    <property type="match status" value="1"/>
</dbReference>
<feature type="transmembrane region" description="Helical" evidence="1">
    <location>
        <begin position="87"/>
        <end position="107"/>
    </location>
</feature>
<dbReference type="AlphaFoldDB" id="A0A1S7S3R8"/>
<name>A0A1S7S3R8_9HYPH</name>